<feature type="transmembrane region" description="Helical" evidence="12">
    <location>
        <begin position="12"/>
        <end position="35"/>
    </location>
</feature>
<evidence type="ECO:0000256" key="9">
    <source>
        <dbReference type="ARBA" id="ARBA00023136"/>
    </source>
</evidence>
<keyword evidence="7 12" id="KW-1133">Transmembrane helix</keyword>
<dbReference type="InterPro" id="IPR027417">
    <property type="entry name" value="P-loop_NTPase"/>
</dbReference>
<dbReference type="Proteomes" id="UP000799766">
    <property type="component" value="Unassembled WGS sequence"/>
</dbReference>
<comment type="subcellular location">
    <subcellularLocation>
        <location evidence="1">Endoplasmic reticulum membrane</location>
        <topology evidence="1">Single-pass membrane protein</topology>
    </subcellularLocation>
</comment>
<dbReference type="EMBL" id="MU001688">
    <property type="protein sequence ID" value="KAF2455136.1"/>
    <property type="molecule type" value="Genomic_DNA"/>
</dbReference>
<protein>
    <recommendedName>
        <fullName evidence="3">Signal recognition particle receptor subunit beta</fullName>
    </recommendedName>
</protein>
<evidence type="ECO:0000256" key="2">
    <source>
        <dbReference type="ARBA" id="ARBA00005619"/>
    </source>
</evidence>
<dbReference type="SUPFAM" id="SSF52540">
    <property type="entry name" value="P-loop containing nucleoside triphosphate hydrolases"/>
    <property type="match status" value="1"/>
</dbReference>
<organism evidence="13 14">
    <name type="scientific">Lineolata rhizophorae</name>
    <dbReference type="NCBI Taxonomy" id="578093"/>
    <lineage>
        <taxon>Eukaryota</taxon>
        <taxon>Fungi</taxon>
        <taxon>Dikarya</taxon>
        <taxon>Ascomycota</taxon>
        <taxon>Pezizomycotina</taxon>
        <taxon>Dothideomycetes</taxon>
        <taxon>Dothideomycetes incertae sedis</taxon>
        <taxon>Lineolatales</taxon>
        <taxon>Lineolataceae</taxon>
        <taxon>Lineolata</taxon>
    </lineage>
</organism>
<comment type="similarity">
    <text evidence="2">Belongs to the SRP receptor beta subunit family.</text>
</comment>
<keyword evidence="6" id="KW-0256">Endoplasmic reticulum</keyword>
<evidence type="ECO:0000256" key="8">
    <source>
        <dbReference type="ARBA" id="ARBA00023134"/>
    </source>
</evidence>
<evidence type="ECO:0000256" key="3">
    <source>
        <dbReference type="ARBA" id="ARBA00020256"/>
    </source>
</evidence>
<feature type="compositionally biased region" description="Polar residues" evidence="11">
    <location>
        <begin position="85"/>
        <end position="97"/>
    </location>
</feature>
<evidence type="ECO:0000256" key="1">
    <source>
        <dbReference type="ARBA" id="ARBA00004389"/>
    </source>
</evidence>
<dbReference type="OrthoDB" id="41266at2759"/>
<gene>
    <name evidence="13" type="ORF">BDY21DRAFT_290023</name>
</gene>
<proteinExistence type="inferred from homology"/>
<dbReference type="GO" id="GO:0005525">
    <property type="term" value="F:GTP binding"/>
    <property type="evidence" value="ECO:0007669"/>
    <property type="project" value="UniProtKB-KW"/>
</dbReference>
<dbReference type="Pfam" id="PF09439">
    <property type="entry name" value="SRPRB"/>
    <property type="match status" value="1"/>
</dbReference>
<keyword evidence="4 12" id="KW-0812">Transmembrane</keyword>
<evidence type="ECO:0000256" key="4">
    <source>
        <dbReference type="ARBA" id="ARBA00022692"/>
    </source>
</evidence>
<sequence length="305" mass="32628">MAWHDVDSWPTVLLGPTLTGILVTLLVAFLIPILLHQFLYRARTPKTLPTFLILGPSGSGKTSLFTQLERGTPSPTHISQVPATATATLPPSITTESNRYRSTEDPTLLAQRRITLIDTPGHGKLRHHALSRLSAPPASKTKSATVPSFPHALVFVVDAARLAPGSDSLAEAAAYLHDVLLALQRRHARARTSRGPGTVPVLVAANKMDLFTAAPAKVVARALEDEVGRVRESRAKGLLDSGGGGEGGRAEEDEDAGWLGEGGEGRFEFRQMEEVDVLVEVVGGNVLGGGGPDVQAWWEWIGRQL</sequence>
<evidence type="ECO:0000256" key="5">
    <source>
        <dbReference type="ARBA" id="ARBA00022741"/>
    </source>
</evidence>
<keyword evidence="9 12" id="KW-0472">Membrane</keyword>
<dbReference type="AlphaFoldDB" id="A0A6A6NTS1"/>
<dbReference type="Gene3D" id="3.40.50.300">
    <property type="entry name" value="P-loop containing nucleotide triphosphate hydrolases"/>
    <property type="match status" value="1"/>
</dbReference>
<evidence type="ECO:0000256" key="11">
    <source>
        <dbReference type="SAM" id="MobiDB-lite"/>
    </source>
</evidence>
<evidence type="ECO:0000256" key="7">
    <source>
        <dbReference type="ARBA" id="ARBA00022989"/>
    </source>
</evidence>
<evidence type="ECO:0000256" key="12">
    <source>
        <dbReference type="SAM" id="Phobius"/>
    </source>
</evidence>
<keyword evidence="8" id="KW-0342">GTP-binding</keyword>
<accession>A0A6A6NTS1</accession>
<keyword evidence="5" id="KW-0547">Nucleotide-binding</keyword>
<name>A0A6A6NTS1_9PEZI</name>
<keyword evidence="14" id="KW-1185">Reference proteome</keyword>
<keyword evidence="10 13" id="KW-0675">Receptor</keyword>
<dbReference type="GO" id="GO:0005789">
    <property type="term" value="C:endoplasmic reticulum membrane"/>
    <property type="evidence" value="ECO:0007669"/>
    <property type="project" value="UniProtKB-SubCell"/>
</dbReference>
<feature type="region of interest" description="Disordered" evidence="11">
    <location>
        <begin position="234"/>
        <end position="258"/>
    </location>
</feature>
<evidence type="ECO:0000313" key="13">
    <source>
        <dbReference type="EMBL" id="KAF2455136.1"/>
    </source>
</evidence>
<evidence type="ECO:0000256" key="10">
    <source>
        <dbReference type="ARBA" id="ARBA00023170"/>
    </source>
</evidence>
<evidence type="ECO:0000256" key="6">
    <source>
        <dbReference type="ARBA" id="ARBA00022824"/>
    </source>
</evidence>
<evidence type="ECO:0000313" key="14">
    <source>
        <dbReference type="Proteomes" id="UP000799766"/>
    </source>
</evidence>
<feature type="region of interest" description="Disordered" evidence="11">
    <location>
        <begin position="85"/>
        <end position="104"/>
    </location>
</feature>
<reference evidence="13" key="1">
    <citation type="journal article" date="2020" name="Stud. Mycol.">
        <title>101 Dothideomycetes genomes: a test case for predicting lifestyles and emergence of pathogens.</title>
        <authorList>
            <person name="Haridas S."/>
            <person name="Albert R."/>
            <person name="Binder M."/>
            <person name="Bloem J."/>
            <person name="Labutti K."/>
            <person name="Salamov A."/>
            <person name="Andreopoulos B."/>
            <person name="Baker S."/>
            <person name="Barry K."/>
            <person name="Bills G."/>
            <person name="Bluhm B."/>
            <person name="Cannon C."/>
            <person name="Castanera R."/>
            <person name="Culley D."/>
            <person name="Daum C."/>
            <person name="Ezra D."/>
            <person name="Gonzalez J."/>
            <person name="Henrissat B."/>
            <person name="Kuo A."/>
            <person name="Liang C."/>
            <person name="Lipzen A."/>
            <person name="Lutzoni F."/>
            <person name="Magnuson J."/>
            <person name="Mondo S."/>
            <person name="Nolan M."/>
            <person name="Ohm R."/>
            <person name="Pangilinan J."/>
            <person name="Park H.-J."/>
            <person name="Ramirez L."/>
            <person name="Alfaro M."/>
            <person name="Sun H."/>
            <person name="Tritt A."/>
            <person name="Yoshinaga Y."/>
            <person name="Zwiers L.-H."/>
            <person name="Turgeon B."/>
            <person name="Goodwin S."/>
            <person name="Spatafora J."/>
            <person name="Crous P."/>
            <person name="Grigoriev I."/>
        </authorList>
    </citation>
    <scope>NUCLEOTIDE SEQUENCE</scope>
    <source>
        <strain evidence="13">ATCC 16933</strain>
    </source>
</reference>
<dbReference type="InterPro" id="IPR019009">
    <property type="entry name" value="SRP_receptor_beta_su"/>
</dbReference>